<dbReference type="InterPro" id="IPR039741">
    <property type="entry name" value="UDP-sugar_pyrophosphorylase"/>
</dbReference>
<dbReference type="PANTHER" id="PTHR11952:SF2">
    <property type="entry name" value="LD24639P"/>
    <property type="match status" value="1"/>
</dbReference>
<dbReference type="Pfam" id="PF01704">
    <property type="entry name" value="UDPGP"/>
    <property type="match status" value="1"/>
</dbReference>
<evidence type="ECO:0000256" key="5">
    <source>
        <dbReference type="ARBA" id="ARBA00022695"/>
    </source>
</evidence>
<evidence type="ECO:0000256" key="2">
    <source>
        <dbReference type="ARBA" id="ARBA00010401"/>
    </source>
</evidence>
<protein>
    <recommendedName>
        <fullName evidence="3">UDP-N-acetylglucosamine diphosphorylase</fullName>
        <ecNumber evidence="3">2.7.7.23</ecNumber>
    </recommendedName>
</protein>
<keyword evidence="5" id="KW-0548">Nucleotidyltransferase</keyword>
<organism evidence="7">
    <name type="scientific">Henosepilachna vigintioctopunctata</name>
    <dbReference type="NCBI Taxonomy" id="420089"/>
    <lineage>
        <taxon>Eukaryota</taxon>
        <taxon>Metazoa</taxon>
        <taxon>Ecdysozoa</taxon>
        <taxon>Arthropoda</taxon>
        <taxon>Hexapoda</taxon>
        <taxon>Insecta</taxon>
        <taxon>Pterygota</taxon>
        <taxon>Neoptera</taxon>
        <taxon>Endopterygota</taxon>
        <taxon>Coleoptera</taxon>
        <taxon>Polyphaga</taxon>
        <taxon>Cucujiformia</taxon>
        <taxon>Coccinelloidea</taxon>
        <taxon>Coccinellidae</taxon>
        <taxon>Epilachninae</taxon>
        <taxon>Epilachnini</taxon>
        <taxon>Henosepilachna</taxon>
    </lineage>
</organism>
<evidence type="ECO:0000256" key="6">
    <source>
        <dbReference type="ARBA" id="ARBA00048493"/>
    </source>
</evidence>
<name>A0A8F2YFW6_9CUCU</name>
<reference evidence="7" key="1">
    <citation type="submission" date="2020-11" db="EMBL/GenBank/DDBJ databases">
        <authorList>
            <person name="Jiang L."/>
        </authorList>
    </citation>
    <scope>NUCLEOTIDE SEQUENCE</scope>
</reference>
<comment type="catalytic activity">
    <reaction evidence="6">
        <text>N-acetyl-alpha-D-glucosamine 1-phosphate + UTP + H(+) = UDP-N-acetyl-alpha-D-glucosamine + diphosphate</text>
        <dbReference type="Rhea" id="RHEA:13509"/>
        <dbReference type="ChEBI" id="CHEBI:15378"/>
        <dbReference type="ChEBI" id="CHEBI:33019"/>
        <dbReference type="ChEBI" id="CHEBI:46398"/>
        <dbReference type="ChEBI" id="CHEBI:57705"/>
        <dbReference type="ChEBI" id="CHEBI:57776"/>
        <dbReference type="EC" id="2.7.7.23"/>
    </reaction>
</comment>
<accession>A0A8F2YFW6</accession>
<dbReference type="CDD" id="cd04193">
    <property type="entry name" value="UDPGlcNAc_PPase"/>
    <property type="match status" value="1"/>
</dbReference>
<dbReference type="FunFam" id="3.90.550.10:FF:000075">
    <property type="entry name" value="Probable UDP-N-acetylglucosamine pyrophosphorylase"/>
    <property type="match status" value="1"/>
</dbReference>
<evidence type="ECO:0000313" key="7">
    <source>
        <dbReference type="EMBL" id="QWX20093.1"/>
    </source>
</evidence>
<dbReference type="InterPro" id="IPR029044">
    <property type="entry name" value="Nucleotide-diphossugar_trans"/>
</dbReference>
<sequence>MLTYSEISSTLEKCGQSHLLDFYNELSEAEQQQLLSQLSTINFREANDLFEKAMKTLDIGLQEIDSLMEPVPESQFESEETCNSFKLENYRNRGLDEISKGHVGVLLMAGGQGTRLGVPYPKGMFSVGLPSGKTLFQLQAERIRRLQFLAERNTGKSGCIPWYIMTSGRTHEETREYLENHNYFGLEKENVILFEQGLLPRFQYDGKIILDQMNVLSMAPDGNGGIYKALYQNNVLEDMTKRGVKHVHAHSVDNILVKVADPVFIGYCLEKGADCGAKVVKKASHNEAVGVVCKVDGHYQVVEYSEISEATAKKTNERGDLVFSAGSICNHFFTVKFLCEVARKHEKFMKVHVAKKKIPYVDEQGIRHIPKAPNGIKIEKFVFDVFQFTDNFVTWEVPRYTEFSALKNTNEAKRDCPSTAKRDILNLHKILVERAGGIVYGEVEISPLLSYSGEELEPKVKGKVFDTYMTVLIQSDEEIVKYKSNGVINGNN</sequence>
<keyword evidence="4" id="KW-0808">Transferase</keyword>
<dbReference type="InterPro" id="IPR002618">
    <property type="entry name" value="UDPGP_fam"/>
</dbReference>
<dbReference type="AlphaFoldDB" id="A0A8F2YFW6"/>
<evidence type="ECO:0000256" key="1">
    <source>
        <dbReference type="ARBA" id="ARBA00005208"/>
    </source>
</evidence>
<dbReference type="EC" id="2.7.7.23" evidence="3"/>
<proteinExistence type="evidence at transcript level"/>
<dbReference type="SUPFAM" id="SSF53448">
    <property type="entry name" value="Nucleotide-diphospho-sugar transferases"/>
    <property type="match status" value="1"/>
</dbReference>
<dbReference type="PANTHER" id="PTHR11952">
    <property type="entry name" value="UDP- GLUCOSE PYROPHOSPHORYLASE"/>
    <property type="match status" value="1"/>
</dbReference>
<dbReference type="GO" id="GO:0003977">
    <property type="term" value="F:UDP-N-acetylglucosamine diphosphorylase activity"/>
    <property type="evidence" value="ECO:0007669"/>
    <property type="project" value="UniProtKB-EC"/>
</dbReference>
<comment type="similarity">
    <text evidence="2">Belongs to the UDPGP type 1 family.</text>
</comment>
<evidence type="ECO:0000256" key="4">
    <source>
        <dbReference type="ARBA" id="ARBA00022679"/>
    </source>
</evidence>
<evidence type="ECO:0000256" key="3">
    <source>
        <dbReference type="ARBA" id="ARBA00012457"/>
    </source>
</evidence>
<dbReference type="EMBL" id="MW267223">
    <property type="protein sequence ID" value="QWX20093.1"/>
    <property type="molecule type" value="mRNA"/>
</dbReference>
<dbReference type="GO" id="GO:0006048">
    <property type="term" value="P:UDP-N-acetylglucosamine biosynthetic process"/>
    <property type="evidence" value="ECO:0007669"/>
    <property type="project" value="TreeGrafter"/>
</dbReference>
<gene>
    <name evidence="7" type="primary">UAP</name>
</gene>
<comment type="pathway">
    <text evidence="1">Nucleotide-sugar biosynthesis; UDP-N-acetyl-alpha-D-glucosamine biosynthesis; UDP-N-acetyl-alpha-D-glucosamine from N-acetyl-alpha-D-glucosamine 1-phosphate: step 1/1.</text>
</comment>
<dbReference type="Gene3D" id="3.90.550.10">
    <property type="entry name" value="Spore Coat Polysaccharide Biosynthesis Protein SpsA, Chain A"/>
    <property type="match status" value="1"/>
</dbReference>